<dbReference type="Proteomes" id="UP001219934">
    <property type="component" value="Unassembled WGS sequence"/>
</dbReference>
<comment type="caution">
    <text evidence="1">The sequence shown here is derived from an EMBL/GenBank/DDBJ whole genome shotgun (WGS) entry which is preliminary data.</text>
</comment>
<evidence type="ECO:0000313" key="2">
    <source>
        <dbReference type="Proteomes" id="UP001219934"/>
    </source>
</evidence>
<accession>A0AAD6BFJ8</accession>
<gene>
    <name evidence="1" type="ORF">JOQ06_027484</name>
</gene>
<evidence type="ECO:0000313" key="1">
    <source>
        <dbReference type="EMBL" id="KAJ4941197.1"/>
    </source>
</evidence>
<proteinExistence type="predicted"/>
<sequence>MKATWREPAPPINESNIGGVFFAESAQSFGCASFGGLRDNGHFDGGFLDKSLLRFCCMGLIQDGLDDTAQVWNAHSIRPLRNLHVPSGRPNVMYAVPGLYRTRDYLSPVEEEHLQNNRYQAVNLYMHLREAISASL</sequence>
<reference evidence="1" key="1">
    <citation type="submission" date="2022-11" db="EMBL/GenBank/DDBJ databases">
        <title>Chromosome-level genome of Pogonophryne albipinna.</title>
        <authorList>
            <person name="Jo E."/>
        </authorList>
    </citation>
    <scope>NUCLEOTIDE SEQUENCE</scope>
    <source>
        <strain evidence="1">SGF0006</strain>
        <tissue evidence="1">Muscle</tissue>
    </source>
</reference>
<keyword evidence="2" id="KW-1185">Reference proteome</keyword>
<dbReference type="EMBL" id="JAPTMU010000007">
    <property type="protein sequence ID" value="KAJ4941197.1"/>
    <property type="molecule type" value="Genomic_DNA"/>
</dbReference>
<dbReference type="AlphaFoldDB" id="A0AAD6BFJ8"/>
<organism evidence="1 2">
    <name type="scientific">Pogonophryne albipinna</name>
    <dbReference type="NCBI Taxonomy" id="1090488"/>
    <lineage>
        <taxon>Eukaryota</taxon>
        <taxon>Metazoa</taxon>
        <taxon>Chordata</taxon>
        <taxon>Craniata</taxon>
        <taxon>Vertebrata</taxon>
        <taxon>Euteleostomi</taxon>
        <taxon>Actinopterygii</taxon>
        <taxon>Neopterygii</taxon>
        <taxon>Teleostei</taxon>
        <taxon>Neoteleostei</taxon>
        <taxon>Acanthomorphata</taxon>
        <taxon>Eupercaria</taxon>
        <taxon>Perciformes</taxon>
        <taxon>Notothenioidei</taxon>
        <taxon>Pogonophryne</taxon>
    </lineage>
</organism>
<protein>
    <submittedName>
        <fullName evidence="1">Uncharacterized protein</fullName>
    </submittedName>
</protein>
<name>A0AAD6BFJ8_9TELE</name>